<protein>
    <recommendedName>
        <fullName evidence="2">RES domain-containing protein</fullName>
    </recommendedName>
</protein>
<organism evidence="1">
    <name type="scientific">uncultured bacterium esnapd2</name>
    <dbReference type="NCBI Taxonomy" id="1366601"/>
    <lineage>
        <taxon>Bacteria</taxon>
        <taxon>environmental samples</taxon>
    </lineage>
</organism>
<dbReference type="AlphaFoldDB" id="S5UAH9"/>
<accession>S5UAH9</accession>
<sequence>MTVSDYNPPTRYSGTPHRFALPAETILWRLHSRKIPATSFVPYTPTSHGRFDAPPDDQYGKCDAGTDAAAMLADTLLRAVPPDSTACRTIRRAAVVGQRASAIVTASELQLVSLLDAPALAAVAQSRWLVSAEWADFPKVRRWAKWIREQAPWAQGFIWPTVRNEHEQLVIMFADRCDPAVLEPDPLFEVDLDDDYGAVWLNGVMVRYRARINPPRKK</sequence>
<evidence type="ECO:0000313" key="1">
    <source>
        <dbReference type="EMBL" id="AGS49289.1"/>
    </source>
</evidence>
<dbReference type="EMBL" id="KF264539">
    <property type="protein sequence ID" value="AGS49289.1"/>
    <property type="molecule type" value="Genomic_DNA"/>
</dbReference>
<reference evidence="1" key="1">
    <citation type="journal article" date="2013" name="Proc. Natl. Acad. Sci. U.S.A.">
        <title>Mapping gene clusters within arrayed metagenomic libraries to expand the structural diversity of biomedically relevant natural products.</title>
        <authorList>
            <person name="Owen J.G."/>
            <person name="Reddy B.V."/>
            <person name="Ternei M.A."/>
            <person name="Charlop-Powers Z."/>
            <person name="Calle P.Y."/>
            <person name="Kim J.H."/>
            <person name="Brady S.F."/>
        </authorList>
    </citation>
    <scope>NUCLEOTIDE SEQUENCE</scope>
</reference>
<proteinExistence type="predicted"/>
<name>S5UAH9_9BACT</name>
<evidence type="ECO:0008006" key="2">
    <source>
        <dbReference type="Google" id="ProtNLM"/>
    </source>
</evidence>